<feature type="non-terminal residue" evidence="1">
    <location>
        <position position="1"/>
    </location>
</feature>
<organism evidence="1 2">
    <name type="scientific">Brevibacterium paucivorans</name>
    <dbReference type="NCBI Taxonomy" id="170994"/>
    <lineage>
        <taxon>Bacteria</taxon>
        <taxon>Bacillati</taxon>
        <taxon>Actinomycetota</taxon>
        <taxon>Actinomycetes</taxon>
        <taxon>Micrococcales</taxon>
        <taxon>Brevibacteriaceae</taxon>
        <taxon>Brevibacterium</taxon>
    </lineage>
</organism>
<accession>A0A2N6VJT4</accession>
<reference evidence="1 2" key="1">
    <citation type="submission" date="2017-09" db="EMBL/GenBank/DDBJ databases">
        <title>Bacterial strain isolated from the female urinary microbiota.</title>
        <authorList>
            <person name="Thomas-White K."/>
            <person name="Kumar N."/>
            <person name="Forster S."/>
            <person name="Putonti C."/>
            <person name="Lawley T."/>
            <person name="Wolfe A.J."/>
        </authorList>
    </citation>
    <scope>NUCLEOTIDE SEQUENCE [LARGE SCALE GENOMIC DNA]</scope>
    <source>
        <strain evidence="1 2">UMB1301</strain>
    </source>
</reference>
<protein>
    <submittedName>
        <fullName evidence="1">Uncharacterized protein</fullName>
    </submittedName>
</protein>
<gene>
    <name evidence="1" type="ORF">CJ199_12590</name>
</gene>
<evidence type="ECO:0000313" key="1">
    <source>
        <dbReference type="EMBL" id="PMD04347.1"/>
    </source>
</evidence>
<dbReference type="AlphaFoldDB" id="A0A2N6VJT4"/>
<dbReference type="Proteomes" id="UP000235598">
    <property type="component" value="Unassembled WGS sequence"/>
</dbReference>
<name>A0A2N6VJT4_9MICO</name>
<dbReference type="EMBL" id="PNHK01000136">
    <property type="protein sequence ID" value="PMD04347.1"/>
    <property type="molecule type" value="Genomic_DNA"/>
</dbReference>
<sequence length="77" mass="8189">GCQVKEGVKNVVTDGLASIARSWLDTASGLIEFVGGWWLKAPAVSTDSQAVFNIQESLWWYTRAMGGFGAASLVEPG</sequence>
<evidence type="ECO:0000313" key="2">
    <source>
        <dbReference type="Proteomes" id="UP000235598"/>
    </source>
</evidence>
<comment type="caution">
    <text evidence="1">The sequence shown here is derived from an EMBL/GenBank/DDBJ whole genome shotgun (WGS) entry which is preliminary data.</text>
</comment>
<proteinExistence type="predicted"/>
<dbReference type="RefSeq" id="WP_219722415.1">
    <property type="nucleotide sequence ID" value="NZ_PNHK01000136.1"/>
</dbReference>